<name>A0ABT7ZZ85_9FLAO</name>
<organism evidence="2 3">
    <name type="scientific">Winogradskyella bathintestinalis</name>
    <dbReference type="NCBI Taxonomy" id="3035208"/>
    <lineage>
        <taxon>Bacteria</taxon>
        <taxon>Pseudomonadati</taxon>
        <taxon>Bacteroidota</taxon>
        <taxon>Flavobacteriia</taxon>
        <taxon>Flavobacteriales</taxon>
        <taxon>Flavobacteriaceae</taxon>
        <taxon>Winogradskyella</taxon>
    </lineage>
</organism>
<dbReference type="RefSeq" id="WP_290207901.1">
    <property type="nucleotide sequence ID" value="NZ_JASDDK010000013.1"/>
</dbReference>
<evidence type="ECO:0000256" key="1">
    <source>
        <dbReference type="SAM" id="SignalP"/>
    </source>
</evidence>
<feature type="chain" id="PRO_5046665785" description="DUF3298 domain-containing protein" evidence="1">
    <location>
        <begin position="20"/>
        <end position="325"/>
    </location>
</feature>
<dbReference type="EMBL" id="JASDDK010000013">
    <property type="protein sequence ID" value="MDN3494201.1"/>
    <property type="molecule type" value="Genomic_DNA"/>
</dbReference>
<evidence type="ECO:0000313" key="2">
    <source>
        <dbReference type="EMBL" id="MDN3494201.1"/>
    </source>
</evidence>
<evidence type="ECO:0008006" key="4">
    <source>
        <dbReference type="Google" id="ProtNLM"/>
    </source>
</evidence>
<comment type="caution">
    <text evidence="2">The sequence shown here is derived from an EMBL/GenBank/DDBJ whole genome shotgun (WGS) entry which is preliminary data.</text>
</comment>
<evidence type="ECO:0000313" key="3">
    <source>
        <dbReference type="Proteomes" id="UP001231197"/>
    </source>
</evidence>
<protein>
    <recommendedName>
        <fullName evidence="4">DUF3298 domain-containing protein</fullName>
    </recommendedName>
</protein>
<sequence length="325" mass="38382">MKQKITLLLFIFLSLTLYSQIDSTKVAFVAYWSIGDDYDFKVSKVKREWKNDVQTKKDSSQYIANFRVLDSTDKSYKIQWTYKNNIVSTFQEKAEKIFEDKEAVNQILKKNDLSKVIYKTNELGEFIEILNWKEIGESTKLLLKEMLNSFEKKNPEKVSELRNALNPIIEIYSSKQGIEQLAISELQYFHFPFGMEYDITTPIEYEQELPNILGGKPILADATITFEEVDFENSFCSLKEESIINPNDTKRVVQELFKRMKIDESKTKETIDNAIFDITDLNYYQYYYNPGVPHYIYGGRKFILKMEKTDIEKIEEMYIELIYDE</sequence>
<gene>
    <name evidence="2" type="ORF">QMA06_15875</name>
</gene>
<feature type="signal peptide" evidence="1">
    <location>
        <begin position="1"/>
        <end position="19"/>
    </location>
</feature>
<accession>A0ABT7ZZ85</accession>
<dbReference type="Proteomes" id="UP001231197">
    <property type="component" value="Unassembled WGS sequence"/>
</dbReference>
<proteinExistence type="predicted"/>
<keyword evidence="1" id="KW-0732">Signal</keyword>
<reference evidence="2 3" key="1">
    <citation type="journal article" date="2023" name="Int. J. Syst. Evol. Microbiol.">
        <title>Winogradskyella bathintestinalis sp. nov., isolated from the intestine of the deep-sea loosejaw dragonfish, Malacosteus niger.</title>
        <authorList>
            <person name="Uniacke-Lowe S."/>
            <person name="Johnson C.N."/>
            <person name="Stanton C."/>
            <person name="Hill C."/>
            <person name="Ross P."/>
        </authorList>
    </citation>
    <scope>NUCLEOTIDE SEQUENCE [LARGE SCALE GENOMIC DNA]</scope>
    <source>
        <strain evidence="2 3">APC 3343</strain>
    </source>
</reference>
<keyword evidence="3" id="KW-1185">Reference proteome</keyword>